<name>X1JS44_9ZZZZ</name>
<dbReference type="AlphaFoldDB" id="X1JS44"/>
<reference evidence="1" key="1">
    <citation type="journal article" date="2014" name="Front. Microbiol.">
        <title>High frequency of phylogenetically diverse reductive dehalogenase-homologous genes in deep subseafloor sedimentary metagenomes.</title>
        <authorList>
            <person name="Kawai M."/>
            <person name="Futagami T."/>
            <person name="Toyoda A."/>
            <person name="Takaki Y."/>
            <person name="Nishi S."/>
            <person name="Hori S."/>
            <person name="Arai W."/>
            <person name="Tsubouchi T."/>
            <person name="Morono Y."/>
            <person name="Uchiyama I."/>
            <person name="Ito T."/>
            <person name="Fujiyama A."/>
            <person name="Inagaki F."/>
            <person name="Takami H."/>
        </authorList>
    </citation>
    <scope>NUCLEOTIDE SEQUENCE</scope>
    <source>
        <strain evidence="1">Expedition CK06-06</strain>
    </source>
</reference>
<organism evidence="1">
    <name type="scientific">marine sediment metagenome</name>
    <dbReference type="NCBI Taxonomy" id="412755"/>
    <lineage>
        <taxon>unclassified sequences</taxon>
        <taxon>metagenomes</taxon>
        <taxon>ecological metagenomes</taxon>
    </lineage>
</organism>
<dbReference type="EMBL" id="BARV01000374">
    <property type="protein sequence ID" value="GAH97541.1"/>
    <property type="molecule type" value="Genomic_DNA"/>
</dbReference>
<proteinExistence type="predicted"/>
<comment type="caution">
    <text evidence="1">The sequence shown here is derived from an EMBL/GenBank/DDBJ whole genome shotgun (WGS) entry which is preliminary data.</text>
</comment>
<sequence>MGRLYRGTCKICREDFAARSPSALLSKMSKHRWKKHLNWMKRRIREGKAESEENPTVQDFIAALQETPGRAMEIYETLRERDWMKLKRILDAIEDLMPPQMLYTWKAVEAFHDARTR</sequence>
<accession>X1JS44</accession>
<evidence type="ECO:0000313" key="1">
    <source>
        <dbReference type="EMBL" id="GAH97541.1"/>
    </source>
</evidence>
<gene>
    <name evidence="1" type="ORF">S06H3_01485</name>
</gene>
<protein>
    <submittedName>
        <fullName evidence="1">Uncharacterized protein</fullName>
    </submittedName>
</protein>